<dbReference type="Gene3D" id="2.30.30.110">
    <property type="match status" value="1"/>
</dbReference>
<protein>
    <submittedName>
        <fullName evidence="1">Type II toxin-antitoxin system PemK/MazF family toxin</fullName>
    </submittedName>
</protein>
<dbReference type="SUPFAM" id="SSF50118">
    <property type="entry name" value="Cell growth inhibitor/plasmid maintenance toxic component"/>
    <property type="match status" value="1"/>
</dbReference>
<accession>A0A4R8V4D9</accession>
<dbReference type="Proteomes" id="UP000298173">
    <property type="component" value="Unassembled WGS sequence"/>
</dbReference>
<comment type="caution">
    <text evidence="1">The sequence shown here is derived from an EMBL/GenBank/DDBJ whole genome shotgun (WGS) entry which is preliminary data.</text>
</comment>
<name>A0A4R8V4D9_9MICO</name>
<proteinExistence type="predicted"/>
<dbReference type="InterPro" id="IPR011067">
    <property type="entry name" value="Plasmid_toxin/cell-grow_inhib"/>
</dbReference>
<gene>
    <name evidence="1" type="ORF">E3O06_03555</name>
</gene>
<keyword evidence="2" id="KW-1185">Reference proteome</keyword>
<dbReference type="OrthoDB" id="5419693at2"/>
<evidence type="ECO:0000313" key="1">
    <source>
        <dbReference type="EMBL" id="TFB76440.1"/>
    </source>
</evidence>
<organism evidence="1 2">
    <name type="scientific">Cryobacterium glaciale</name>
    <dbReference type="NCBI Taxonomy" id="1259145"/>
    <lineage>
        <taxon>Bacteria</taxon>
        <taxon>Bacillati</taxon>
        <taxon>Actinomycetota</taxon>
        <taxon>Actinomycetes</taxon>
        <taxon>Micrococcales</taxon>
        <taxon>Microbacteriaceae</taxon>
        <taxon>Cryobacterium</taxon>
    </lineage>
</organism>
<dbReference type="AlphaFoldDB" id="A0A4R8V4D9"/>
<sequence>MRGLSTEVSVGPANGLDQDCVVSCDNVVTIPVANLGRQIGFLLPSQESQLSAAIHTAFDLD</sequence>
<dbReference type="EMBL" id="SOEY01000006">
    <property type="protein sequence ID" value="TFB76440.1"/>
    <property type="molecule type" value="Genomic_DNA"/>
</dbReference>
<reference evidence="1 2" key="1">
    <citation type="submission" date="2019-03" db="EMBL/GenBank/DDBJ databases">
        <title>Genomics of glacier-inhabiting Cryobacterium strains.</title>
        <authorList>
            <person name="Liu Q."/>
            <person name="Xin Y.-H."/>
        </authorList>
    </citation>
    <scope>NUCLEOTIDE SEQUENCE [LARGE SCALE GENOMIC DNA]</scope>
    <source>
        <strain evidence="1 2">HLT2-23</strain>
    </source>
</reference>
<evidence type="ECO:0000313" key="2">
    <source>
        <dbReference type="Proteomes" id="UP000298173"/>
    </source>
</evidence>